<organism evidence="2 4">
    <name type="scientific">Sphingobacterium multivorum</name>
    <dbReference type="NCBI Taxonomy" id="28454"/>
    <lineage>
        <taxon>Bacteria</taxon>
        <taxon>Pseudomonadati</taxon>
        <taxon>Bacteroidota</taxon>
        <taxon>Sphingobacteriia</taxon>
        <taxon>Sphingobacteriales</taxon>
        <taxon>Sphingobacteriaceae</taxon>
        <taxon>Sphingobacterium</taxon>
    </lineage>
</organism>
<evidence type="ECO:0000313" key="3">
    <source>
        <dbReference type="EMBL" id="VXC98376.1"/>
    </source>
</evidence>
<accession>A0A654CXX4</accession>
<evidence type="ECO:0000313" key="5">
    <source>
        <dbReference type="Proteomes" id="UP000432350"/>
    </source>
</evidence>
<sequence>MKHIKLLTLSIGLLGIGTTYAQTTPTLPINTIVERVQKYFQVYPVEKVHLHFDKPYYAVGDTLWFSTYLSRNLAEYEPSKIAYVEVLNSRDSLIQTLKIPLDKGVGNGQIVLDPQFMSQDNYRFRAYTKWMANFDNAYFFNKVVPIGDVINKKLITNIEFQNNIGGNKTQAVIQFRDRTGKPMINSKINWEFVSGWETFDKGKAETDGLGKVTINLSAKEKANLEKGQLKISIQENKNEKPLSSSFLLKNALWDADVQFFPEGGDIIAGLAKKVAFKAIGSDGKGLKVKGSILDSKGKSVAEFADFGTGMGYFSLLPLAGENYQAVVKFENGQERKYKLPAVVSDKANVVFVKQDATNAEFAVVTSEENFSKNPGQSYYVLVQSNGHLCFGAQVNLKSSSALVNIPKERLPNGIVQVTLLSPDGKPISERLAFVQSEKLLNIQVTSDKQSYKAKDLVNLKLAVDNNGQKFPGSYSVAVIDESKVPYNDQADLSIVSNFLLTSDLKGNVENPNSYFDEKNPNRDKALDALLMTQGYRRFDYPTLISEKLPQISFLPEQGIELSGILRMNTGRPYPNGGLLLSVPSRNIKKDVYTDQNGRFTFKDLVFPDSSKVTVNARSNDNYRSLVINMDQSFYPEIDKNNGYKSYFVPNIDQAFAPYLANSRKEYRKSILLDEVEVTGVVKKAITNKDFPSISGLSMPEHRIEPERLTGCNVLTMCLQTVLTGITYDPQTLKYYVSRDYNAGGRTPVQFFLNGMAIDEPGLNSINVADIEGIEIFLRDELGTVSRMYQNNGVVSIYTKKVEAKKPRMSLSEIESMLPKSNVIDMYPLGYIKERKFYVPKYDTPERKAVNDLRTTIYWNPKVSITETGEAAIQFYNADGNGNYKVIVEGMDQTGNIGRKVINYGVQP</sequence>
<reference evidence="3 5" key="2">
    <citation type="submission" date="2019-10" db="EMBL/GenBank/DDBJ databases">
        <authorList>
            <person name="Karimi E."/>
        </authorList>
    </citation>
    <scope>NUCLEOTIDE SEQUENCE [LARGE SCALE GENOMIC DNA]</scope>
    <source>
        <strain evidence="3">Sphingobacterium sp. 8BC</strain>
    </source>
</reference>
<dbReference type="RefSeq" id="WP_112374196.1">
    <property type="nucleotide sequence ID" value="NZ_CP068086.1"/>
</dbReference>
<feature type="chain" id="PRO_5036058326" description="Carboxypeptidase regulatory-like domain-containing protein" evidence="1">
    <location>
        <begin position="22"/>
        <end position="907"/>
    </location>
</feature>
<name>A0A2X2IU86_SPHMU</name>
<evidence type="ECO:0008006" key="6">
    <source>
        <dbReference type="Google" id="ProtNLM"/>
    </source>
</evidence>
<dbReference type="Proteomes" id="UP000251241">
    <property type="component" value="Unassembled WGS sequence"/>
</dbReference>
<evidence type="ECO:0000313" key="2">
    <source>
        <dbReference type="EMBL" id="SPZ84874.1"/>
    </source>
</evidence>
<accession>A0A2X2IU86</accession>
<dbReference type="EMBL" id="CABWMV010000024">
    <property type="protein sequence ID" value="VXC98376.1"/>
    <property type="molecule type" value="Genomic_DNA"/>
</dbReference>
<dbReference type="EMBL" id="UAUU01000005">
    <property type="protein sequence ID" value="SPZ84874.1"/>
    <property type="molecule type" value="Genomic_DNA"/>
</dbReference>
<gene>
    <name evidence="2" type="ORF">NCTC11343_01423</name>
    <name evidence="3" type="ORF">SPHINGO8BC_51355</name>
</gene>
<evidence type="ECO:0000256" key="1">
    <source>
        <dbReference type="SAM" id="SignalP"/>
    </source>
</evidence>
<dbReference type="GeneID" id="97181592"/>
<proteinExistence type="predicted"/>
<protein>
    <recommendedName>
        <fullName evidence="6">Carboxypeptidase regulatory-like domain-containing protein</fullName>
    </recommendedName>
</protein>
<feature type="signal peptide" evidence="1">
    <location>
        <begin position="1"/>
        <end position="21"/>
    </location>
</feature>
<dbReference type="Proteomes" id="UP000432350">
    <property type="component" value="Unassembled WGS sequence"/>
</dbReference>
<dbReference type="AlphaFoldDB" id="A0A2X2IU86"/>
<evidence type="ECO:0000313" key="4">
    <source>
        <dbReference type="Proteomes" id="UP000251241"/>
    </source>
</evidence>
<keyword evidence="1" id="KW-0732">Signal</keyword>
<reference evidence="2 4" key="1">
    <citation type="submission" date="2018-06" db="EMBL/GenBank/DDBJ databases">
        <authorList>
            <consortium name="Pathogen Informatics"/>
            <person name="Doyle S."/>
        </authorList>
    </citation>
    <scope>NUCLEOTIDE SEQUENCE [LARGE SCALE GENOMIC DNA]</scope>
    <source>
        <strain evidence="2 4">NCTC11343</strain>
    </source>
</reference>